<dbReference type="InterPro" id="IPR011006">
    <property type="entry name" value="CheY-like_superfamily"/>
</dbReference>
<dbReference type="PANTHER" id="PTHR37299:SF1">
    <property type="entry name" value="STAGE 0 SPORULATION PROTEIN A HOMOLOG"/>
    <property type="match status" value="1"/>
</dbReference>
<dbReference type="Gene3D" id="2.40.50.1020">
    <property type="entry name" value="LytTr DNA-binding domain"/>
    <property type="match status" value="1"/>
</dbReference>
<protein>
    <submittedName>
        <fullName evidence="4">LytTR family DNA-binding domain-containing protein</fullName>
    </submittedName>
</protein>
<sequence length="250" mass="28491">MKVAIIEDEVPARQQLISLLKKLRDDIVVVNESTSVKEAVAFLQETPVVDLLFMDIQLNDGLSFEIFKKVAVTCPVIFTTAFDQYMLDAFRQNGIDYLLKPLKKADLQQAFAKLEKLKSHFSSDLIDALRSVQEGQSEFRKRLVAKKGVSFKSVPVEDIQYFFSEHKVSFLVNREGEKLILDKPLADIEADLDPATFFRINRKYIAAISAIESYRSFEKGKLSVVLIPSPKEEVVVSQEKASFFKAWMEK</sequence>
<dbReference type="RefSeq" id="WP_317487747.1">
    <property type="nucleotide sequence ID" value="NZ_CP136051.1"/>
</dbReference>
<accession>A0ABZ0IIU4</accession>
<dbReference type="PROSITE" id="PS50110">
    <property type="entry name" value="RESPONSE_REGULATORY"/>
    <property type="match status" value="1"/>
</dbReference>
<dbReference type="Proteomes" id="UP001302349">
    <property type="component" value="Chromosome"/>
</dbReference>
<keyword evidence="4" id="KW-0238">DNA-binding</keyword>
<keyword evidence="5" id="KW-1185">Reference proteome</keyword>
<feature type="domain" description="HTH LytTR-type" evidence="3">
    <location>
        <begin position="143"/>
        <end position="250"/>
    </location>
</feature>
<gene>
    <name evidence="4" type="ORF">RT717_17865</name>
</gene>
<dbReference type="PANTHER" id="PTHR37299">
    <property type="entry name" value="TRANSCRIPTIONAL REGULATOR-RELATED"/>
    <property type="match status" value="1"/>
</dbReference>
<dbReference type="Pfam" id="PF04397">
    <property type="entry name" value="LytTR"/>
    <property type="match status" value="1"/>
</dbReference>
<dbReference type="InterPro" id="IPR007492">
    <property type="entry name" value="LytTR_DNA-bd_dom"/>
</dbReference>
<feature type="modified residue" description="4-aspartylphosphate" evidence="1">
    <location>
        <position position="55"/>
    </location>
</feature>
<dbReference type="EMBL" id="CP136051">
    <property type="protein sequence ID" value="WOK04950.1"/>
    <property type="molecule type" value="Genomic_DNA"/>
</dbReference>
<name>A0ABZ0IIU4_9BACT</name>
<dbReference type="PROSITE" id="PS50930">
    <property type="entry name" value="HTH_LYTTR"/>
    <property type="match status" value="1"/>
</dbReference>
<reference evidence="4 5" key="1">
    <citation type="journal article" date="2023" name="Microbiol. Resour. Announc.">
        <title>Complete Genome Sequence of Imperialibacter roseus strain P4T.</title>
        <authorList>
            <person name="Tizabi D.R."/>
            <person name="Bachvaroff T."/>
            <person name="Hill R.T."/>
        </authorList>
    </citation>
    <scope>NUCLEOTIDE SEQUENCE [LARGE SCALE GENOMIC DNA]</scope>
    <source>
        <strain evidence="4 5">P4T</strain>
    </source>
</reference>
<dbReference type="SMART" id="SM00448">
    <property type="entry name" value="REC"/>
    <property type="match status" value="1"/>
</dbReference>
<dbReference type="InterPro" id="IPR001789">
    <property type="entry name" value="Sig_transdc_resp-reg_receiver"/>
</dbReference>
<dbReference type="SMART" id="SM00850">
    <property type="entry name" value="LytTR"/>
    <property type="match status" value="1"/>
</dbReference>
<dbReference type="Gene3D" id="3.40.50.2300">
    <property type="match status" value="1"/>
</dbReference>
<evidence type="ECO:0000313" key="5">
    <source>
        <dbReference type="Proteomes" id="UP001302349"/>
    </source>
</evidence>
<dbReference type="InterPro" id="IPR046947">
    <property type="entry name" value="LytR-like"/>
</dbReference>
<organism evidence="4 5">
    <name type="scientific">Imperialibacter roseus</name>
    <dbReference type="NCBI Taxonomy" id="1324217"/>
    <lineage>
        <taxon>Bacteria</taxon>
        <taxon>Pseudomonadati</taxon>
        <taxon>Bacteroidota</taxon>
        <taxon>Cytophagia</taxon>
        <taxon>Cytophagales</taxon>
        <taxon>Flammeovirgaceae</taxon>
        <taxon>Imperialibacter</taxon>
    </lineage>
</organism>
<evidence type="ECO:0000259" key="2">
    <source>
        <dbReference type="PROSITE" id="PS50110"/>
    </source>
</evidence>
<dbReference type="SUPFAM" id="SSF52172">
    <property type="entry name" value="CheY-like"/>
    <property type="match status" value="1"/>
</dbReference>
<evidence type="ECO:0000256" key="1">
    <source>
        <dbReference type="PROSITE-ProRule" id="PRU00169"/>
    </source>
</evidence>
<feature type="domain" description="Response regulatory" evidence="2">
    <location>
        <begin position="2"/>
        <end position="115"/>
    </location>
</feature>
<keyword evidence="1" id="KW-0597">Phosphoprotein</keyword>
<proteinExistence type="predicted"/>
<evidence type="ECO:0000313" key="4">
    <source>
        <dbReference type="EMBL" id="WOK04950.1"/>
    </source>
</evidence>
<evidence type="ECO:0000259" key="3">
    <source>
        <dbReference type="PROSITE" id="PS50930"/>
    </source>
</evidence>
<dbReference type="GO" id="GO:0003677">
    <property type="term" value="F:DNA binding"/>
    <property type="evidence" value="ECO:0007669"/>
    <property type="project" value="UniProtKB-KW"/>
</dbReference>
<dbReference type="Pfam" id="PF00072">
    <property type="entry name" value="Response_reg"/>
    <property type="match status" value="1"/>
</dbReference>